<proteinExistence type="predicted"/>
<evidence type="ECO:0000313" key="1">
    <source>
        <dbReference type="EMBL" id="GFP34044.1"/>
    </source>
</evidence>
<accession>A0A6V8PQK2</accession>
<dbReference type="AlphaFoldDB" id="A0A6V8PQK2"/>
<gene>
    <name evidence="1" type="ORF">HKBW3S42_02384</name>
</gene>
<organism evidence="1 2">
    <name type="scientific">Candidatus Hakubella thermalkaliphila</name>
    <dbReference type="NCBI Taxonomy" id="2754717"/>
    <lineage>
        <taxon>Bacteria</taxon>
        <taxon>Bacillati</taxon>
        <taxon>Actinomycetota</taxon>
        <taxon>Actinomycetota incertae sedis</taxon>
        <taxon>Candidatus Hakubellales</taxon>
        <taxon>Candidatus Hakubellaceae</taxon>
        <taxon>Candidatus Hakubella</taxon>
    </lineage>
</organism>
<name>A0A6V8PQK2_9ACTN</name>
<dbReference type="EMBL" id="BLSA01000906">
    <property type="protein sequence ID" value="GFP34044.1"/>
    <property type="molecule type" value="Genomic_DNA"/>
</dbReference>
<reference evidence="1 2" key="1">
    <citation type="journal article" date="2020" name="Front. Microbiol.">
        <title>Single-cell genomics of novel Actinobacteria with the Wood-Ljungdahl pathway discovered in a serpentinizing system.</title>
        <authorList>
            <person name="Merino N."/>
            <person name="Kawai M."/>
            <person name="Boyd E.S."/>
            <person name="Colman D.R."/>
            <person name="McGlynn S.E."/>
            <person name="Nealson K.H."/>
            <person name="Kurokawa K."/>
            <person name="Hongoh Y."/>
        </authorList>
    </citation>
    <scope>NUCLEOTIDE SEQUENCE [LARGE SCALE GENOMIC DNA]</scope>
    <source>
        <strain evidence="1 2">S42</strain>
    </source>
</reference>
<comment type="caution">
    <text evidence="1">The sequence shown here is derived from an EMBL/GenBank/DDBJ whole genome shotgun (WGS) entry which is preliminary data.</text>
</comment>
<sequence length="36" mass="3882">IDKAVDKCLQGGIADSKKAYAPANTEKRILQLHLTA</sequence>
<dbReference type="Proteomes" id="UP000568877">
    <property type="component" value="Unassembled WGS sequence"/>
</dbReference>
<evidence type="ECO:0000313" key="2">
    <source>
        <dbReference type="Proteomes" id="UP000568877"/>
    </source>
</evidence>
<feature type="non-terminal residue" evidence="1">
    <location>
        <position position="1"/>
    </location>
</feature>
<protein>
    <submittedName>
        <fullName evidence="1">Uncharacterized protein</fullName>
    </submittedName>
</protein>